<accession>A0ACC0PT22</accession>
<keyword evidence="2" id="KW-1185">Reference proteome</keyword>
<protein>
    <submittedName>
        <fullName evidence="1">Uncharacterized protein</fullName>
    </submittedName>
</protein>
<dbReference type="EMBL" id="CM046389">
    <property type="protein sequence ID" value="KAI8567837.1"/>
    <property type="molecule type" value="Genomic_DNA"/>
</dbReference>
<evidence type="ECO:0000313" key="1">
    <source>
        <dbReference type="EMBL" id="KAI8567837.1"/>
    </source>
</evidence>
<dbReference type="Proteomes" id="UP001062846">
    <property type="component" value="Chromosome 2"/>
</dbReference>
<organism evidence="1 2">
    <name type="scientific">Rhododendron molle</name>
    <name type="common">Chinese azalea</name>
    <name type="synonym">Azalea mollis</name>
    <dbReference type="NCBI Taxonomy" id="49168"/>
    <lineage>
        <taxon>Eukaryota</taxon>
        <taxon>Viridiplantae</taxon>
        <taxon>Streptophyta</taxon>
        <taxon>Embryophyta</taxon>
        <taxon>Tracheophyta</taxon>
        <taxon>Spermatophyta</taxon>
        <taxon>Magnoliopsida</taxon>
        <taxon>eudicotyledons</taxon>
        <taxon>Gunneridae</taxon>
        <taxon>Pentapetalae</taxon>
        <taxon>asterids</taxon>
        <taxon>Ericales</taxon>
        <taxon>Ericaceae</taxon>
        <taxon>Ericoideae</taxon>
        <taxon>Rhodoreae</taxon>
        <taxon>Rhododendron</taxon>
    </lineage>
</organism>
<evidence type="ECO:0000313" key="2">
    <source>
        <dbReference type="Proteomes" id="UP001062846"/>
    </source>
</evidence>
<sequence length="191" mass="22489">MCYWICQSKSYLVFEEMKRKRKIEQMSTLEVGGRGREGRVLRKRQEEVVIEAREEVGEVGVEGLVMHTEVHGKEDCVALLWRSLGVTKVDAKAVVFVGVLRWTSCGILSMNWKMMPRMIRQLRQASKYRVKQMGGYMILLEAWIQEHFPMFRHAMNPKYTEDLPRAAHWQSRREAKSTTTVRYHEMLDDVH</sequence>
<reference evidence="1" key="1">
    <citation type="submission" date="2022-02" db="EMBL/GenBank/DDBJ databases">
        <title>Plant Genome Project.</title>
        <authorList>
            <person name="Zhang R.-G."/>
        </authorList>
    </citation>
    <scope>NUCLEOTIDE SEQUENCE</scope>
    <source>
        <strain evidence="1">AT1</strain>
    </source>
</reference>
<proteinExistence type="predicted"/>
<comment type="caution">
    <text evidence="1">The sequence shown here is derived from an EMBL/GenBank/DDBJ whole genome shotgun (WGS) entry which is preliminary data.</text>
</comment>
<gene>
    <name evidence="1" type="ORF">RHMOL_Rhmol02G0152800</name>
</gene>
<name>A0ACC0PT22_RHOML</name>